<dbReference type="HAMAP" id="MF_00135">
    <property type="entry name" value="PRAI"/>
    <property type="match status" value="1"/>
</dbReference>
<evidence type="ECO:0000256" key="9">
    <source>
        <dbReference type="HAMAP-Rule" id="MF_00135"/>
    </source>
</evidence>
<keyword evidence="7 9" id="KW-0057">Aromatic amino acid biosynthesis</keyword>
<feature type="domain" description="N-(5'phosphoribosyl) anthranilate isomerase (PRAI)" evidence="10">
    <location>
        <begin position="9"/>
        <end position="203"/>
    </location>
</feature>
<reference evidence="11 12" key="1">
    <citation type="submission" date="2020-08" db="EMBL/GenBank/DDBJ databases">
        <authorList>
            <person name="Liu C."/>
            <person name="Sun Q."/>
        </authorList>
    </citation>
    <scope>NUCLEOTIDE SEQUENCE [LARGE SCALE GENOMIC DNA]</scope>
    <source>
        <strain evidence="11 12">NSJ-38</strain>
    </source>
</reference>
<protein>
    <recommendedName>
        <fullName evidence="4 9">N-(5'-phosphoribosyl)anthranilate isomerase</fullName>
        <shortName evidence="9">PRAI</shortName>
        <ecNumber evidence="3 9">5.3.1.24</ecNumber>
    </recommendedName>
</protein>
<keyword evidence="5 9" id="KW-0028">Amino-acid biosynthesis</keyword>
<dbReference type="InterPro" id="IPR001240">
    <property type="entry name" value="PRAI_dom"/>
</dbReference>
<evidence type="ECO:0000256" key="5">
    <source>
        <dbReference type="ARBA" id="ARBA00022605"/>
    </source>
</evidence>
<dbReference type="CDD" id="cd00405">
    <property type="entry name" value="PRAI"/>
    <property type="match status" value="1"/>
</dbReference>
<dbReference type="Proteomes" id="UP000515823">
    <property type="component" value="Chromosome"/>
</dbReference>
<evidence type="ECO:0000256" key="6">
    <source>
        <dbReference type="ARBA" id="ARBA00022822"/>
    </source>
</evidence>
<dbReference type="InterPro" id="IPR011060">
    <property type="entry name" value="RibuloseP-bd_barrel"/>
</dbReference>
<evidence type="ECO:0000256" key="4">
    <source>
        <dbReference type="ARBA" id="ARBA00022272"/>
    </source>
</evidence>
<evidence type="ECO:0000256" key="2">
    <source>
        <dbReference type="ARBA" id="ARBA00004664"/>
    </source>
</evidence>
<comment type="similarity">
    <text evidence="9">Belongs to the TrpF family.</text>
</comment>
<dbReference type="Pfam" id="PF00697">
    <property type="entry name" value="PRAI"/>
    <property type="match status" value="1"/>
</dbReference>
<evidence type="ECO:0000313" key="11">
    <source>
        <dbReference type="EMBL" id="QNM05439.1"/>
    </source>
</evidence>
<sequence length="224" mass="24898">MEKTDGVKVKICGLRRPEDIQMANRFKPDFIGFVFAKSSRQVDRNTAERLKTLLNPEIRAVGVFVDEEPEQVAGLCRDGVIDMVQLHGEEDREYMERLRNMTHVPVIRAVRVKSREQVLSAEQLPCDYLLLDTYTEGTYGGSGKAFDRELIPSLRKPYFLAGGLRTESVAEAVCRYRPYGVDVSSSLESGGYKDIKKVEAFLKAARGGYAAGGGAGRRTGGKEL</sequence>
<dbReference type="InterPro" id="IPR044643">
    <property type="entry name" value="TrpF_fam"/>
</dbReference>
<organism evidence="11 12">
    <name type="scientific">Qiania dongpingensis</name>
    <dbReference type="NCBI Taxonomy" id="2763669"/>
    <lineage>
        <taxon>Bacteria</taxon>
        <taxon>Bacillati</taxon>
        <taxon>Bacillota</taxon>
        <taxon>Clostridia</taxon>
        <taxon>Lachnospirales</taxon>
        <taxon>Lachnospiraceae</taxon>
        <taxon>Qiania</taxon>
    </lineage>
</organism>
<evidence type="ECO:0000256" key="3">
    <source>
        <dbReference type="ARBA" id="ARBA00012572"/>
    </source>
</evidence>
<proteinExistence type="inferred from homology"/>
<dbReference type="PANTHER" id="PTHR42894">
    <property type="entry name" value="N-(5'-PHOSPHORIBOSYL)ANTHRANILATE ISOMERASE"/>
    <property type="match status" value="1"/>
</dbReference>
<dbReference type="InterPro" id="IPR013785">
    <property type="entry name" value="Aldolase_TIM"/>
</dbReference>
<dbReference type="EC" id="5.3.1.24" evidence="3 9"/>
<evidence type="ECO:0000259" key="10">
    <source>
        <dbReference type="Pfam" id="PF00697"/>
    </source>
</evidence>
<dbReference type="KEGG" id="qdo:H9Q78_13555"/>
<comment type="pathway">
    <text evidence="2 9">Amino-acid biosynthesis; L-tryptophan biosynthesis; L-tryptophan from chorismate: step 3/5.</text>
</comment>
<dbReference type="AlphaFoldDB" id="A0A7G9G3Q7"/>
<gene>
    <name evidence="9" type="primary">trpF</name>
    <name evidence="11" type="ORF">H9Q78_13555</name>
</gene>
<keyword evidence="12" id="KW-1185">Reference proteome</keyword>
<name>A0A7G9G3Q7_9FIRM</name>
<dbReference type="EMBL" id="CP060634">
    <property type="protein sequence ID" value="QNM05439.1"/>
    <property type="molecule type" value="Genomic_DNA"/>
</dbReference>
<dbReference type="UniPathway" id="UPA00035">
    <property type="reaction ID" value="UER00042"/>
</dbReference>
<dbReference type="GO" id="GO:0000162">
    <property type="term" value="P:L-tryptophan biosynthetic process"/>
    <property type="evidence" value="ECO:0007669"/>
    <property type="project" value="UniProtKB-UniRule"/>
</dbReference>
<dbReference type="GO" id="GO:0004640">
    <property type="term" value="F:phosphoribosylanthranilate isomerase activity"/>
    <property type="evidence" value="ECO:0007669"/>
    <property type="project" value="UniProtKB-UniRule"/>
</dbReference>
<evidence type="ECO:0000256" key="7">
    <source>
        <dbReference type="ARBA" id="ARBA00023141"/>
    </source>
</evidence>
<evidence type="ECO:0000313" key="12">
    <source>
        <dbReference type="Proteomes" id="UP000515823"/>
    </source>
</evidence>
<keyword evidence="8 9" id="KW-0413">Isomerase</keyword>
<dbReference type="RefSeq" id="WP_249302445.1">
    <property type="nucleotide sequence ID" value="NZ_CP060634.1"/>
</dbReference>
<evidence type="ECO:0000256" key="1">
    <source>
        <dbReference type="ARBA" id="ARBA00001164"/>
    </source>
</evidence>
<comment type="catalytic activity">
    <reaction evidence="1 9">
        <text>N-(5-phospho-beta-D-ribosyl)anthranilate = 1-(2-carboxyphenylamino)-1-deoxy-D-ribulose 5-phosphate</text>
        <dbReference type="Rhea" id="RHEA:21540"/>
        <dbReference type="ChEBI" id="CHEBI:18277"/>
        <dbReference type="ChEBI" id="CHEBI:58613"/>
        <dbReference type="EC" id="5.3.1.24"/>
    </reaction>
</comment>
<evidence type="ECO:0000256" key="8">
    <source>
        <dbReference type="ARBA" id="ARBA00023235"/>
    </source>
</evidence>
<accession>A0A7G9G3Q7</accession>
<dbReference type="Gene3D" id="3.20.20.70">
    <property type="entry name" value="Aldolase class I"/>
    <property type="match status" value="1"/>
</dbReference>
<keyword evidence="6 9" id="KW-0822">Tryptophan biosynthesis</keyword>
<dbReference type="PANTHER" id="PTHR42894:SF1">
    <property type="entry name" value="N-(5'-PHOSPHORIBOSYL)ANTHRANILATE ISOMERASE"/>
    <property type="match status" value="1"/>
</dbReference>
<dbReference type="SUPFAM" id="SSF51366">
    <property type="entry name" value="Ribulose-phoshate binding barrel"/>
    <property type="match status" value="1"/>
</dbReference>